<gene>
    <name evidence="2" type="ORF">VC82_1341</name>
</gene>
<accession>A0A0D5YST7</accession>
<keyword evidence="1 2" id="KW-0808">Transferase</keyword>
<evidence type="ECO:0000313" key="3">
    <source>
        <dbReference type="Proteomes" id="UP000032726"/>
    </source>
</evidence>
<dbReference type="AlphaFoldDB" id="A0A0D5YST7"/>
<dbReference type="CDD" id="cd02440">
    <property type="entry name" value="AdoMet_MTases"/>
    <property type="match status" value="1"/>
</dbReference>
<dbReference type="EMBL" id="CP011071">
    <property type="protein sequence ID" value="AKA34969.1"/>
    <property type="molecule type" value="Genomic_DNA"/>
</dbReference>
<dbReference type="PANTHER" id="PTHR43861:SF3">
    <property type="entry name" value="PUTATIVE (AFU_ORTHOLOGUE AFUA_2G14390)-RELATED"/>
    <property type="match status" value="1"/>
</dbReference>
<sequence length="275" mass="31849">MRSYLKTKDFSVTGESFELLHDESLDMLVTHPQPQNSSAYYKSESYISHSDSRNNLIEKLYHWVKGYMLRRKMKLLGQWCGHERSLLDIGAGSGDFVLRAQKEGWSATGVEPSVYARERAHEKGVSLKADLNAVADRKFQTVTLWHVLEHLPDLEKQAAVISGLLADEGTLFIAVPNFRSYDARHYAEFWAAYDVPRHLWHFSQTSMAKLFEGRGLKVVKTRPMFFDAFYVSMLSEKYKKNPLWWFTFPWVGLWSNVKAAFSGEYSSLIYILKRK</sequence>
<keyword evidence="2" id="KW-0489">Methyltransferase</keyword>
<dbReference type="RefSeq" id="WP_045801679.1">
    <property type="nucleotide sequence ID" value="NZ_CP011071.1"/>
</dbReference>
<reference evidence="2 3" key="1">
    <citation type="submission" date="2015-03" db="EMBL/GenBank/DDBJ databases">
        <title>Complete genome sequence of Muricauda lutaonensis CC-HSB-11T, isolated from a coastal hot spring.</title>
        <authorList>
            <person name="Kim K.M."/>
        </authorList>
    </citation>
    <scope>NUCLEOTIDE SEQUENCE [LARGE SCALE GENOMIC DNA]</scope>
    <source>
        <strain evidence="2 3">CC-HSB-11</strain>
    </source>
</reference>
<dbReference type="SUPFAM" id="SSF53335">
    <property type="entry name" value="S-adenosyl-L-methionine-dependent methyltransferases"/>
    <property type="match status" value="1"/>
</dbReference>
<dbReference type="STRING" id="516051.VC82_1341"/>
<dbReference type="OrthoDB" id="2370471at2"/>
<protein>
    <submittedName>
        <fullName evidence="2">Methyltransferase</fullName>
    </submittedName>
</protein>
<dbReference type="Proteomes" id="UP000032726">
    <property type="component" value="Chromosome"/>
</dbReference>
<dbReference type="PATRIC" id="fig|516051.4.peg.1385"/>
<dbReference type="GO" id="GO:0032259">
    <property type="term" value="P:methylation"/>
    <property type="evidence" value="ECO:0007669"/>
    <property type="project" value="UniProtKB-KW"/>
</dbReference>
<organism evidence="2 3">
    <name type="scientific">Flagellimonas lutaonensis</name>
    <dbReference type="NCBI Taxonomy" id="516051"/>
    <lineage>
        <taxon>Bacteria</taxon>
        <taxon>Pseudomonadati</taxon>
        <taxon>Bacteroidota</taxon>
        <taxon>Flavobacteriia</taxon>
        <taxon>Flavobacteriales</taxon>
        <taxon>Flavobacteriaceae</taxon>
        <taxon>Flagellimonas</taxon>
    </lineage>
</organism>
<evidence type="ECO:0000313" key="2">
    <source>
        <dbReference type="EMBL" id="AKA34969.1"/>
    </source>
</evidence>
<keyword evidence="3" id="KW-1185">Reference proteome</keyword>
<evidence type="ECO:0000256" key="1">
    <source>
        <dbReference type="ARBA" id="ARBA00022679"/>
    </source>
</evidence>
<dbReference type="GO" id="GO:0008168">
    <property type="term" value="F:methyltransferase activity"/>
    <property type="evidence" value="ECO:0007669"/>
    <property type="project" value="UniProtKB-KW"/>
</dbReference>
<proteinExistence type="predicted"/>
<name>A0A0D5YST7_9FLAO</name>
<dbReference type="PANTHER" id="PTHR43861">
    <property type="entry name" value="TRANS-ACONITATE 2-METHYLTRANSFERASE-RELATED"/>
    <property type="match status" value="1"/>
</dbReference>
<dbReference type="InterPro" id="IPR029063">
    <property type="entry name" value="SAM-dependent_MTases_sf"/>
</dbReference>
<dbReference type="HOGENOM" id="CLU_068669_1_0_10"/>
<dbReference type="KEGG" id="mlt:VC82_1341"/>
<dbReference type="Pfam" id="PF13489">
    <property type="entry name" value="Methyltransf_23"/>
    <property type="match status" value="1"/>
</dbReference>
<dbReference type="Gene3D" id="3.40.50.150">
    <property type="entry name" value="Vaccinia Virus protein VP39"/>
    <property type="match status" value="1"/>
</dbReference>